<evidence type="ECO:0000313" key="7">
    <source>
        <dbReference type="Proteomes" id="UP001429564"/>
    </source>
</evidence>
<evidence type="ECO:0000256" key="1">
    <source>
        <dbReference type="ARBA" id="ARBA00022475"/>
    </source>
</evidence>
<dbReference type="InterPro" id="IPR006008">
    <property type="entry name" value="YciB"/>
</dbReference>
<proteinExistence type="inferred from homology"/>
<keyword evidence="1 5" id="KW-1003">Cell membrane</keyword>
<feature type="transmembrane region" description="Helical" evidence="5">
    <location>
        <begin position="41"/>
        <end position="62"/>
    </location>
</feature>
<dbReference type="PANTHER" id="PTHR36917">
    <property type="entry name" value="INTRACELLULAR SEPTATION PROTEIN A-RELATED"/>
    <property type="match status" value="1"/>
</dbReference>
<dbReference type="Pfam" id="PF04279">
    <property type="entry name" value="IspA"/>
    <property type="match status" value="1"/>
</dbReference>
<sequence>MAKEKINPMLKMVLEMGPIVLFFIGYMKLKDSSFLIAGTEYQGFIVITAAFIPLMILSSAILWKLTGHLSKMQIMTLVLVIVMGGLSVWLNDPKFIKMKPTLLYVLFGGVLGFGLLRGQSYLKLVMEEVLPMKEEGWMILTKRLCGFFLGLAVLNELIWRTQDESTWVYFKTFGLTAAVFVFFISQSGLFQKYGEESEETPGAAE</sequence>
<reference evidence="6 7" key="1">
    <citation type="submission" date="2018-05" db="EMBL/GenBank/DDBJ databases">
        <authorList>
            <person name="Zhang Y.-J."/>
        </authorList>
    </citation>
    <scope>NUCLEOTIDE SEQUENCE [LARGE SCALE GENOMIC DNA]</scope>
    <source>
        <strain evidence="6 7">CY04</strain>
    </source>
</reference>
<evidence type="ECO:0000256" key="3">
    <source>
        <dbReference type="ARBA" id="ARBA00022989"/>
    </source>
</evidence>
<comment type="subcellular location">
    <subcellularLocation>
        <location evidence="5">Cell inner membrane</location>
        <topology evidence="5">Multi-pass membrane protein</topology>
    </subcellularLocation>
</comment>
<feature type="transmembrane region" description="Helical" evidence="5">
    <location>
        <begin position="12"/>
        <end position="29"/>
    </location>
</feature>
<evidence type="ECO:0000256" key="4">
    <source>
        <dbReference type="ARBA" id="ARBA00023136"/>
    </source>
</evidence>
<evidence type="ECO:0000313" key="6">
    <source>
        <dbReference type="EMBL" id="NIZ61305.1"/>
    </source>
</evidence>
<dbReference type="EMBL" id="QHLQ01000008">
    <property type="protein sequence ID" value="NIZ61305.1"/>
    <property type="molecule type" value="Genomic_DNA"/>
</dbReference>
<keyword evidence="5" id="KW-0997">Cell inner membrane</keyword>
<accession>A0ABX0WAG8</accession>
<protein>
    <recommendedName>
        <fullName evidence="5">Inner membrane-spanning protein YciB</fullName>
    </recommendedName>
</protein>
<dbReference type="Proteomes" id="UP001429564">
    <property type="component" value="Unassembled WGS sequence"/>
</dbReference>
<feature type="transmembrane region" description="Helical" evidence="5">
    <location>
        <begin position="102"/>
        <end position="122"/>
    </location>
</feature>
<feature type="transmembrane region" description="Helical" evidence="5">
    <location>
        <begin position="74"/>
        <end position="90"/>
    </location>
</feature>
<dbReference type="PANTHER" id="PTHR36917:SF1">
    <property type="entry name" value="INNER MEMBRANE-SPANNING PROTEIN YCIB"/>
    <property type="match status" value="1"/>
</dbReference>
<keyword evidence="2 5" id="KW-0812">Transmembrane</keyword>
<comment type="caution">
    <text evidence="6">The sequence shown here is derived from an EMBL/GenBank/DDBJ whole genome shotgun (WGS) entry which is preliminary data.</text>
</comment>
<comment type="function">
    <text evidence="5">Plays a role in cell envelope biogenesis, maintenance of cell envelope integrity and membrane homeostasis.</text>
</comment>
<evidence type="ECO:0000256" key="2">
    <source>
        <dbReference type="ARBA" id="ARBA00022692"/>
    </source>
</evidence>
<keyword evidence="3 5" id="KW-1133">Transmembrane helix</keyword>
<organism evidence="6 7">
    <name type="scientific">Parasedimentitalea denitrificans</name>
    <dbReference type="NCBI Taxonomy" id="2211118"/>
    <lineage>
        <taxon>Bacteria</taxon>
        <taxon>Pseudomonadati</taxon>
        <taxon>Pseudomonadota</taxon>
        <taxon>Alphaproteobacteria</taxon>
        <taxon>Rhodobacterales</taxon>
        <taxon>Paracoccaceae</taxon>
        <taxon>Parasedimentitalea</taxon>
    </lineage>
</organism>
<keyword evidence="4 5" id="KW-0472">Membrane</keyword>
<comment type="similarity">
    <text evidence="5">Belongs to the YciB family.</text>
</comment>
<name>A0ABX0WAG8_9RHOB</name>
<feature type="transmembrane region" description="Helical" evidence="5">
    <location>
        <begin position="143"/>
        <end position="161"/>
    </location>
</feature>
<dbReference type="RefSeq" id="WP_167683870.1">
    <property type="nucleotide sequence ID" value="NZ_QHLQ01000008.1"/>
</dbReference>
<gene>
    <name evidence="5" type="primary">yciB</name>
    <name evidence="6" type="ORF">DL239_10000</name>
</gene>
<dbReference type="HAMAP" id="MF_00189">
    <property type="entry name" value="YciB"/>
    <property type="match status" value="1"/>
</dbReference>
<feature type="transmembrane region" description="Helical" evidence="5">
    <location>
        <begin position="167"/>
        <end position="184"/>
    </location>
</feature>
<keyword evidence="7" id="KW-1185">Reference proteome</keyword>
<evidence type="ECO:0000256" key="5">
    <source>
        <dbReference type="HAMAP-Rule" id="MF_00189"/>
    </source>
</evidence>